<evidence type="ECO:0000259" key="1">
    <source>
        <dbReference type="Pfam" id="PF06983"/>
    </source>
</evidence>
<dbReference type="CDD" id="cd06588">
    <property type="entry name" value="PhnB_like"/>
    <property type="match status" value="1"/>
</dbReference>
<dbReference type="Pfam" id="PF06983">
    <property type="entry name" value="3-dmu-9_3-mt"/>
    <property type="match status" value="1"/>
</dbReference>
<dbReference type="Proteomes" id="UP000535543">
    <property type="component" value="Unassembled WGS sequence"/>
</dbReference>
<dbReference type="InterPro" id="IPR009725">
    <property type="entry name" value="3_dmu_93_MTrfase"/>
</dbReference>
<dbReference type="AlphaFoldDB" id="A0A848KJD6"/>
<proteinExistence type="predicted"/>
<evidence type="ECO:0000313" key="3">
    <source>
        <dbReference type="Proteomes" id="UP000535543"/>
    </source>
</evidence>
<sequence>MSTVSTFLWFDTEAEEAANRYTSLVKNSAVTNVARGPGGAAFIVSFELDGQQFVALNGGPTHSFSEATSIFVSVETQSEVDELWNALTDGGEEGPCGWCKDRYGLSWQVIPTALQTLMGDPNPAKAGAVAAAMQTMRKIDIQGLQDAYDRA</sequence>
<name>A0A848KJD6_9NOCA</name>
<reference evidence="2 3" key="2">
    <citation type="submission" date="2020-06" db="EMBL/GenBank/DDBJ databases">
        <title>Antribacter stalactiti gen. nov., sp. nov., a new member of the family Nacardiaceae isolated from a cave.</title>
        <authorList>
            <person name="Kim I.S."/>
        </authorList>
    </citation>
    <scope>NUCLEOTIDE SEQUENCE [LARGE SCALE GENOMIC DNA]</scope>
    <source>
        <strain evidence="2 3">YC2-7</strain>
    </source>
</reference>
<comment type="caution">
    <text evidence="2">The sequence shown here is derived from an EMBL/GenBank/DDBJ whole genome shotgun (WGS) entry which is preliminary data.</text>
</comment>
<dbReference type="PANTHER" id="PTHR33990">
    <property type="entry name" value="PROTEIN YJDN-RELATED"/>
    <property type="match status" value="1"/>
</dbReference>
<dbReference type="SUPFAM" id="SSF54593">
    <property type="entry name" value="Glyoxalase/Bleomycin resistance protein/Dihydroxybiphenyl dioxygenase"/>
    <property type="match status" value="1"/>
</dbReference>
<feature type="domain" description="PhnB-like" evidence="1">
    <location>
        <begin position="4"/>
        <end position="110"/>
    </location>
</feature>
<organism evidence="2 3">
    <name type="scientific">Antrihabitans stalactiti</name>
    <dbReference type="NCBI Taxonomy" id="2584121"/>
    <lineage>
        <taxon>Bacteria</taxon>
        <taxon>Bacillati</taxon>
        <taxon>Actinomycetota</taxon>
        <taxon>Actinomycetes</taxon>
        <taxon>Mycobacteriales</taxon>
        <taxon>Nocardiaceae</taxon>
        <taxon>Antrihabitans</taxon>
    </lineage>
</organism>
<dbReference type="PIRSF" id="PIRSF021700">
    <property type="entry name" value="3_dmu_93_MTrfase"/>
    <property type="match status" value="1"/>
</dbReference>
<dbReference type="Gene3D" id="3.10.180.10">
    <property type="entry name" value="2,3-Dihydroxybiphenyl 1,2-Dioxygenase, domain 1"/>
    <property type="match status" value="1"/>
</dbReference>
<dbReference type="InterPro" id="IPR028973">
    <property type="entry name" value="PhnB-like"/>
</dbReference>
<protein>
    <submittedName>
        <fullName evidence="2">VOC family protein</fullName>
    </submittedName>
</protein>
<dbReference type="InterPro" id="IPR029068">
    <property type="entry name" value="Glyas_Bleomycin-R_OHBP_Dase"/>
</dbReference>
<gene>
    <name evidence="2" type="ORF">FGL95_27650</name>
</gene>
<dbReference type="EMBL" id="VCQU01000012">
    <property type="protein sequence ID" value="NMN98815.1"/>
    <property type="molecule type" value="Genomic_DNA"/>
</dbReference>
<dbReference type="PANTHER" id="PTHR33990:SF2">
    <property type="entry name" value="PHNB-LIKE DOMAIN-CONTAINING PROTEIN"/>
    <property type="match status" value="1"/>
</dbReference>
<keyword evidence="3" id="KW-1185">Reference proteome</keyword>
<accession>A0A848KJD6</accession>
<dbReference type="RefSeq" id="WP_169593474.1">
    <property type="nucleotide sequence ID" value="NZ_VCQU01000012.1"/>
</dbReference>
<reference evidence="2 3" key="1">
    <citation type="submission" date="2019-05" db="EMBL/GenBank/DDBJ databases">
        <authorList>
            <person name="Lee S.D."/>
        </authorList>
    </citation>
    <scope>NUCLEOTIDE SEQUENCE [LARGE SCALE GENOMIC DNA]</scope>
    <source>
        <strain evidence="2 3">YC2-7</strain>
    </source>
</reference>
<evidence type="ECO:0000313" key="2">
    <source>
        <dbReference type="EMBL" id="NMN98815.1"/>
    </source>
</evidence>